<dbReference type="InterPro" id="IPR036291">
    <property type="entry name" value="NAD(P)-bd_dom_sf"/>
</dbReference>
<dbReference type="SUPFAM" id="SSF51735">
    <property type="entry name" value="NAD(P)-binding Rossmann-fold domains"/>
    <property type="match status" value="1"/>
</dbReference>
<dbReference type="InterPro" id="IPR013149">
    <property type="entry name" value="ADH-like_C"/>
</dbReference>
<gene>
    <name evidence="4" type="ORF">SAMN04488563_0965</name>
</gene>
<proteinExistence type="predicted"/>
<dbReference type="InterPro" id="IPR020843">
    <property type="entry name" value="ER"/>
</dbReference>
<dbReference type="InterPro" id="IPR011032">
    <property type="entry name" value="GroES-like_sf"/>
</dbReference>
<dbReference type="NCBIfam" id="TIGR02824">
    <property type="entry name" value="quinone_pig3"/>
    <property type="match status" value="1"/>
</dbReference>
<dbReference type="OrthoDB" id="9780520at2"/>
<dbReference type="SMART" id="SM00829">
    <property type="entry name" value="PKS_ER"/>
    <property type="match status" value="1"/>
</dbReference>
<protein>
    <submittedName>
        <fullName evidence="4">Putative NAD(P)H quinone oxidoreductase, PIG3 family</fullName>
    </submittedName>
</protein>
<dbReference type="STRING" id="419479.SAMN04488563_0965"/>
<dbReference type="PANTHER" id="PTHR48106:SF8">
    <property type="entry name" value="OS02G0805600 PROTEIN"/>
    <property type="match status" value="1"/>
</dbReference>
<dbReference type="InterPro" id="IPR013154">
    <property type="entry name" value="ADH-like_N"/>
</dbReference>
<dbReference type="AlphaFoldDB" id="A0A1H2HCR0"/>
<evidence type="ECO:0000313" key="4">
    <source>
        <dbReference type="EMBL" id="SDU29586.1"/>
    </source>
</evidence>
<dbReference type="Gene3D" id="3.40.50.720">
    <property type="entry name" value="NAD(P)-binding Rossmann-like Domain"/>
    <property type="match status" value="1"/>
</dbReference>
<evidence type="ECO:0000259" key="3">
    <source>
        <dbReference type="SMART" id="SM00829"/>
    </source>
</evidence>
<keyword evidence="5" id="KW-1185">Reference proteome</keyword>
<dbReference type="Gene3D" id="3.90.180.10">
    <property type="entry name" value="Medium-chain alcohol dehydrogenases, catalytic domain"/>
    <property type="match status" value="1"/>
</dbReference>
<dbReference type="RefSeq" id="WP_046767117.1">
    <property type="nucleotide sequence ID" value="NZ_KQ061220.1"/>
</dbReference>
<dbReference type="EMBL" id="LT629791">
    <property type="protein sequence ID" value="SDU29586.1"/>
    <property type="molecule type" value="Genomic_DNA"/>
</dbReference>
<keyword evidence="1" id="KW-0521">NADP</keyword>
<dbReference type="Pfam" id="PF00107">
    <property type="entry name" value="ADH_zinc_N"/>
    <property type="match status" value="1"/>
</dbReference>
<dbReference type="GO" id="GO:0070402">
    <property type="term" value="F:NADPH binding"/>
    <property type="evidence" value="ECO:0007669"/>
    <property type="project" value="TreeGrafter"/>
</dbReference>
<accession>A0A1H2HCR0</accession>
<organism evidence="4 5">
    <name type="scientific">Jiangella alkaliphila</name>
    <dbReference type="NCBI Taxonomy" id="419479"/>
    <lineage>
        <taxon>Bacteria</taxon>
        <taxon>Bacillati</taxon>
        <taxon>Actinomycetota</taxon>
        <taxon>Actinomycetes</taxon>
        <taxon>Jiangellales</taxon>
        <taxon>Jiangellaceae</taxon>
        <taxon>Jiangella</taxon>
    </lineage>
</organism>
<dbReference type="CDD" id="cd05276">
    <property type="entry name" value="p53_inducible_oxidoreductase"/>
    <property type="match status" value="1"/>
</dbReference>
<feature type="domain" description="Enoyl reductase (ER)" evidence="3">
    <location>
        <begin position="10"/>
        <end position="323"/>
    </location>
</feature>
<name>A0A1H2HCR0_9ACTN</name>
<dbReference type="Proteomes" id="UP000182977">
    <property type="component" value="Chromosome I"/>
</dbReference>
<evidence type="ECO:0000313" key="5">
    <source>
        <dbReference type="Proteomes" id="UP000182977"/>
    </source>
</evidence>
<evidence type="ECO:0000256" key="2">
    <source>
        <dbReference type="ARBA" id="ARBA00023002"/>
    </source>
</evidence>
<dbReference type="SUPFAM" id="SSF50129">
    <property type="entry name" value="GroES-like"/>
    <property type="match status" value="1"/>
</dbReference>
<keyword evidence="2" id="KW-0560">Oxidoreductase</keyword>
<reference evidence="5" key="1">
    <citation type="submission" date="2016-10" db="EMBL/GenBank/DDBJ databases">
        <authorList>
            <person name="Varghese N."/>
            <person name="Submissions S."/>
        </authorList>
    </citation>
    <scope>NUCLEOTIDE SEQUENCE [LARGE SCALE GENOMIC DNA]</scope>
    <source>
        <strain evidence="5">DSM 45079</strain>
    </source>
</reference>
<dbReference type="InterPro" id="IPR014189">
    <property type="entry name" value="Quinone_OxRdtase_PIG3"/>
</dbReference>
<evidence type="ECO:0000256" key="1">
    <source>
        <dbReference type="ARBA" id="ARBA00022857"/>
    </source>
</evidence>
<dbReference type="GO" id="GO:0016651">
    <property type="term" value="F:oxidoreductase activity, acting on NAD(P)H"/>
    <property type="evidence" value="ECO:0007669"/>
    <property type="project" value="TreeGrafter"/>
</dbReference>
<dbReference type="Pfam" id="PF08240">
    <property type="entry name" value="ADH_N"/>
    <property type="match status" value="1"/>
</dbReference>
<sequence>MHAVVITEPGGPEVLSWAEVPDPVCGPGEVVVDVVASAVNRADLLQRMGKYDVPPGAPAWPGLECSGTISEVGEGVTGWKAGDQVCALLSGGGYAERVAVPAGQLLPVPTGVDLVTAAALPEVMCTVWSNLVMTAGLRAGEVLLVHGGASGIGTAAIQVGRALGARVAVTAGTAAKLERCAELGAEILVNYRSEDFAEVVTAATGGHGADVVLDIMGGSYLARNLDVLAMDGRITIIGTMGGRRTELDLAAVMGKRARITGSLLRRRTRAGKAAVVAEVCEHLWPLIESGTVRPVVDRTLPMTEAAEAHRVVADGEHVGKVLLTT</sequence>
<dbReference type="PANTHER" id="PTHR48106">
    <property type="entry name" value="QUINONE OXIDOREDUCTASE PIG3-RELATED"/>
    <property type="match status" value="1"/>
</dbReference>